<keyword evidence="1" id="KW-0472">Membrane</keyword>
<reference evidence="2" key="2">
    <citation type="submission" date="2021-11" db="EMBL/GenBank/DDBJ databases">
        <authorList>
            <person name="Gilroy R."/>
        </authorList>
    </citation>
    <scope>NUCLEOTIDE SEQUENCE</scope>
    <source>
        <strain evidence="2">150</strain>
    </source>
</reference>
<name>A0A9E3ZYD6_9ENTE</name>
<dbReference type="Proteomes" id="UP000813384">
    <property type="component" value="Unassembled WGS sequence"/>
</dbReference>
<feature type="transmembrane region" description="Helical" evidence="1">
    <location>
        <begin position="7"/>
        <end position="27"/>
    </location>
</feature>
<gene>
    <name evidence="2" type="ORF">K8V42_09425</name>
</gene>
<dbReference type="EMBL" id="JAJJVO010000141">
    <property type="protein sequence ID" value="MCC9274496.1"/>
    <property type="molecule type" value="Genomic_DNA"/>
</dbReference>
<keyword evidence="1" id="KW-0812">Transmembrane</keyword>
<sequence length="135" mass="14959">MKKQNLFISGYHFFLALLFIYVGAQVIQGRLGEYPREWLTKLPFTSWVLPGFAILLLGLSHLFVAGIGLFQSRSIVARLMLLMGSFLIVSGILSIMILGETYLATVELILLGSIHLVLGGIILWKAAHSSQSIRI</sequence>
<organism evidence="2 3">
    <name type="scientific">Enterococcus aquimarinus</name>
    <dbReference type="NCBI Taxonomy" id="328396"/>
    <lineage>
        <taxon>Bacteria</taxon>
        <taxon>Bacillati</taxon>
        <taxon>Bacillota</taxon>
        <taxon>Bacilli</taxon>
        <taxon>Lactobacillales</taxon>
        <taxon>Enterococcaceae</taxon>
        <taxon>Enterococcus</taxon>
    </lineage>
</organism>
<keyword evidence="1" id="KW-1133">Transmembrane helix</keyword>
<feature type="transmembrane region" description="Helical" evidence="1">
    <location>
        <begin position="104"/>
        <end position="124"/>
    </location>
</feature>
<evidence type="ECO:0000256" key="1">
    <source>
        <dbReference type="SAM" id="Phobius"/>
    </source>
</evidence>
<dbReference type="AlphaFoldDB" id="A0A9E3ZYD6"/>
<protein>
    <submittedName>
        <fullName evidence="2">Uncharacterized protein</fullName>
    </submittedName>
</protein>
<comment type="caution">
    <text evidence="2">The sequence shown here is derived from an EMBL/GenBank/DDBJ whole genome shotgun (WGS) entry which is preliminary data.</text>
</comment>
<reference evidence="2" key="1">
    <citation type="journal article" date="2021" name="PeerJ">
        <title>Extensive microbial diversity within the chicken gut microbiome revealed by metagenomics and culture.</title>
        <authorList>
            <person name="Gilroy R."/>
            <person name="Ravi A."/>
            <person name="Getino M."/>
            <person name="Pursley I."/>
            <person name="Horton D.L."/>
            <person name="Alikhan N.F."/>
            <person name="Baker D."/>
            <person name="Gharbi K."/>
            <person name="Hall N."/>
            <person name="Watson M."/>
            <person name="Adriaenssens E.M."/>
            <person name="Foster-Nyarko E."/>
            <person name="Jarju S."/>
            <person name="Secka A."/>
            <person name="Antonio M."/>
            <person name="Oren A."/>
            <person name="Chaudhuri R.R."/>
            <person name="La Ragione R."/>
            <person name="Hildebrand F."/>
            <person name="Pallen M.J."/>
        </authorList>
    </citation>
    <scope>NUCLEOTIDE SEQUENCE</scope>
    <source>
        <strain evidence="2">150</strain>
    </source>
</reference>
<accession>A0A9E3ZYD6</accession>
<evidence type="ECO:0000313" key="2">
    <source>
        <dbReference type="EMBL" id="MCC9274496.1"/>
    </source>
</evidence>
<feature type="transmembrane region" description="Helical" evidence="1">
    <location>
        <begin position="79"/>
        <end position="98"/>
    </location>
</feature>
<evidence type="ECO:0000313" key="3">
    <source>
        <dbReference type="Proteomes" id="UP000813384"/>
    </source>
</evidence>
<feature type="transmembrane region" description="Helical" evidence="1">
    <location>
        <begin position="47"/>
        <end position="70"/>
    </location>
</feature>
<proteinExistence type="predicted"/>